<proteinExistence type="predicted"/>
<name>A0A1H7L925_9RHOB</name>
<dbReference type="STRING" id="188906.SAMN04488526_1628"/>
<sequence length="327" mass="35737">MSKPMPQLMTRAAHRAALTQAAGDVGYLRQIGDEHLALHRPGGDTLLVTFECLDTTRARDGGLPLSSGLARKRGWATLDIMAEGRTWFRDDDLHDFFDGLTDDGFFDDYDTVVFAGGGMGAYGAAAHSVAAPGSIVFLMQPYATLARDIAPWERRFRNAWSLPFGPRYGNAARMIDGAARVYLITDPTESADAMHASLFQAGHVMRLPATHAGTDIQARIEGIGILNRLIAGAVNDTLTPLRFAQLWRGRRQDPVWLTGLMRKIDRLDRPWLAALITGYMVRKGAGRIARRRLNAALSQLAAEGRTAPGNLEPAPRPDHARTLLAGE</sequence>
<keyword evidence="3" id="KW-1185">Reference proteome</keyword>
<evidence type="ECO:0000313" key="3">
    <source>
        <dbReference type="Proteomes" id="UP000199283"/>
    </source>
</evidence>
<evidence type="ECO:0000256" key="1">
    <source>
        <dbReference type="SAM" id="MobiDB-lite"/>
    </source>
</evidence>
<gene>
    <name evidence="2" type="ORF">SAMN04488526_1628</name>
</gene>
<dbReference type="OrthoDB" id="7840273at2"/>
<dbReference type="AlphaFoldDB" id="A0A1H7L925"/>
<dbReference type="RefSeq" id="WP_092761653.1">
    <property type="nucleotide sequence ID" value="NZ_FNZQ01000002.1"/>
</dbReference>
<dbReference type="EMBL" id="FNZQ01000002">
    <property type="protein sequence ID" value="SEK94767.1"/>
    <property type="molecule type" value="Genomic_DNA"/>
</dbReference>
<accession>A0A1H7L925</accession>
<protein>
    <recommendedName>
        <fullName evidence="4">Phosphoadenosine phosphosulfate reductase</fullName>
    </recommendedName>
</protein>
<evidence type="ECO:0000313" key="2">
    <source>
        <dbReference type="EMBL" id="SEK94767.1"/>
    </source>
</evidence>
<evidence type="ECO:0008006" key="4">
    <source>
        <dbReference type="Google" id="ProtNLM"/>
    </source>
</evidence>
<organism evidence="2 3">
    <name type="scientific">Jannaschia helgolandensis</name>
    <dbReference type="NCBI Taxonomy" id="188906"/>
    <lineage>
        <taxon>Bacteria</taxon>
        <taxon>Pseudomonadati</taxon>
        <taxon>Pseudomonadota</taxon>
        <taxon>Alphaproteobacteria</taxon>
        <taxon>Rhodobacterales</taxon>
        <taxon>Roseobacteraceae</taxon>
        <taxon>Jannaschia</taxon>
    </lineage>
</organism>
<dbReference type="Proteomes" id="UP000199283">
    <property type="component" value="Unassembled WGS sequence"/>
</dbReference>
<reference evidence="2 3" key="1">
    <citation type="submission" date="2016-10" db="EMBL/GenBank/DDBJ databases">
        <authorList>
            <person name="de Groot N.N."/>
        </authorList>
    </citation>
    <scope>NUCLEOTIDE SEQUENCE [LARGE SCALE GENOMIC DNA]</scope>
    <source>
        <strain evidence="2 3">DSM 14858</strain>
    </source>
</reference>
<feature type="region of interest" description="Disordered" evidence="1">
    <location>
        <begin position="306"/>
        <end position="327"/>
    </location>
</feature>